<evidence type="ECO:0000313" key="3">
    <source>
        <dbReference type="Proteomes" id="UP000242715"/>
    </source>
</evidence>
<organism evidence="2 3">
    <name type="scientific">Trifolium subterraneum</name>
    <name type="common">Subterranean clover</name>
    <dbReference type="NCBI Taxonomy" id="3900"/>
    <lineage>
        <taxon>Eukaryota</taxon>
        <taxon>Viridiplantae</taxon>
        <taxon>Streptophyta</taxon>
        <taxon>Embryophyta</taxon>
        <taxon>Tracheophyta</taxon>
        <taxon>Spermatophyta</taxon>
        <taxon>Magnoliopsida</taxon>
        <taxon>eudicotyledons</taxon>
        <taxon>Gunneridae</taxon>
        <taxon>Pentapetalae</taxon>
        <taxon>rosids</taxon>
        <taxon>fabids</taxon>
        <taxon>Fabales</taxon>
        <taxon>Fabaceae</taxon>
        <taxon>Papilionoideae</taxon>
        <taxon>50 kb inversion clade</taxon>
        <taxon>NPAAA clade</taxon>
        <taxon>Hologalegina</taxon>
        <taxon>IRL clade</taxon>
        <taxon>Trifolieae</taxon>
        <taxon>Trifolium</taxon>
    </lineage>
</organism>
<keyword evidence="3" id="KW-1185">Reference proteome</keyword>
<reference evidence="3" key="1">
    <citation type="journal article" date="2017" name="Front. Plant Sci.">
        <title>Climate Clever Clovers: New Paradigm to Reduce the Environmental Footprint of Ruminants by Breeding Low Methanogenic Forages Utilizing Haplotype Variation.</title>
        <authorList>
            <person name="Kaur P."/>
            <person name="Appels R."/>
            <person name="Bayer P.E."/>
            <person name="Keeble-Gagnere G."/>
            <person name="Wang J."/>
            <person name="Hirakawa H."/>
            <person name="Shirasawa K."/>
            <person name="Vercoe P."/>
            <person name="Stefanova K."/>
            <person name="Durmic Z."/>
            <person name="Nichols P."/>
            <person name="Revell C."/>
            <person name="Isobe S.N."/>
            <person name="Edwards D."/>
            <person name="Erskine W."/>
        </authorList>
    </citation>
    <scope>NUCLEOTIDE SEQUENCE [LARGE SCALE GENOMIC DNA]</scope>
    <source>
        <strain evidence="3">cv. Daliak</strain>
    </source>
</reference>
<dbReference type="AlphaFoldDB" id="A0A2Z6NF01"/>
<feature type="compositionally biased region" description="Low complexity" evidence="1">
    <location>
        <begin position="17"/>
        <end position="37"/>
    </location>
</feature>
<proteinExistence type="predicted"/>
<evidence type="ECO:0000313" key="2">
    <source>
        <dbReference type="EMBL" id="GAU43154.1"/>
    </source>
</evidence>
<name>A0A2Z6NF01_TRISU</name>
<feature type="region of interest" description="Disordered" evidence="1">
    <location>
        <begin position="1"/>
        <end position="46"/>
    </location>
</feature>
<protein>
    <submittedName>
        <fullName evidence="2">Uncharacterized protein</fullName>
    </submittedName>
</protein>
<gene>
    <name evidence="2" type="ORF">TSUD_246940</name>
</gene>
<sequence>MIETKEMKEEDEEVKNRSNNNQTTTPRSSSSTPSSTTDESKYEVQDLRDRLKSTRGSMFNLIEKELGLKIGWRKLSRQADLFHESVIIDPDNRIS</sequence>
<dbReference type="OrthoDB" id="1708647at2759"/>
<evidence type="ECO:0000256" key="1">
    <source>
        <dbReference type="SAM" id="MobiDB-lite"/>
    </source>
</evidence>
<accession>A0A2Z6NF01</accession>
<dbReference type="Proteomes" id="UP000242715">
    <property type="component" value="Unassembled WGS sequence"/>
</dbReference>
<dbReference type="EMBL" id="DF973959">
    <property type="protein sequence ID" value="GAU43154.1"/>
    <property type="molecule type" value="Genomic_DNA"/>
</dbReference>